<evidence type="ECO:0000313" key="3">
    <source>
        <dbReference type="Proteomes" id="UP000638263"/>
    </source>
</evidence>
<dbReference type="GO" id="GO:0016874">
    <property type="term" value="F:ligase activity"/>
    <property type="evidence" value="ECO:0007669"/>
    <property type="project" value="UniProtKB-KW"/>
</dbReference>
<gene>
    <name evidence="2" type="ORF">GCM10011588_15680</name>
</gene>
<dbReference type="Pfam" id="PF17885">
    <property type="entry name" value="Smoa_sbd"/>
    <property type="match status" value="1"/>
</dbReference>
<evidence type="ECO:0000259" key="1">
    <source>
        <dbReference type="Pfam" id="PF17885"/>
    </source>
</evidence>
<proteinExistence type="predicted"/>
<keyword evidence="3" id="KW-1185">Reference proteome</keyword>
<dbReference type="Gene3D" id="3.50.50.60">
    <property type="entry name" value="FAD/NAD(P)-binding domain"/>
    <property type="match status" value="3"/>
</dbReference>
<dbReference type="InterPro" id="IPR041654">
    <property type="entry name" value="StyA_sbd"/>
</dbReference>
<dbReference type="Proteomes" id="UP000638263">
    <property type="component" value="Unassembled WGS sequence"/>
</dbReference>
<feature type="domain" description="Styrene monooxygenase StyA putative substrate binding" evidence="1">
    <location>
        <begin position="148"/>
        <end position="252"/>
    </location>
</feature>
<comment type="caution">
    <text evidence="2">The sequence shown here is derived from an EMBL/GenBank/DDBJ whole genome shotgun (WGS) entry which is preliminary data.</text>
</comment>
<dbReference type="InterPro" id="IPR036188">
    <property type="entry name" value="FAD/NAD-bd_sf"/>
</dbReference>
<reference evidence="2" key="2">
    <citation type="submission" date="2020-09" db="EMBL/GenBank/DDBJ databases">
        <authorList>
            <person name="Sun Q."/>
            <person name="Zhou Y."/>
        </authorList>
    </citation>
    <scope>NUCLEOTIDE SEQUENCE</scope>
    <source>
        <strain evidence="2">CGMCC 4.3508</strain>
    </source>
</reference>
<keyword evidence="2" id="KW-0436">Ligase</keyword>
<dbReference type="EMBL" id="BMMH01000002">
    <property type="protein sequence ID" value="GGL01821.1"/>
    <property type="molecule type" value="Genomic_DNA"/>
</dbReference>
<dbReference type="AlphaFoldDB" id="A0A917VPQ5"/>
<reference evidence="2" key="1">
    <citation type="journal article" date="2014" name="Int. J. Syst. Evol. Microbiol.">
        <title>Complete genome sequence of Corynebacterium casei LMG S-19264T (=DSM 44701T), isolated from a smear-ripened cheese.</title>
        <authorList>
            <consortium name="US DOE Joint Genome Institute (JGI-PGF)"/>
            <person name="Walter F."/>
            <person name="Albersmeier A."/>
            <person name="Kalinowski J."/>
            <person name="Ruckert C."/>
        </authorList>
    </citation>
    <scope>NUCLEOTIDE SEQUENCE</scope>
    <source>
        <strain evidence="2">CGMCC 4.3508</strain>
    </source>
</reference>
<name>A0A917VPQ5_9NOCA</name>
<accession>A0A917VPQ5</accession>
<sequence>MVRNIQILGAGECGLPLAHRLLRAGRQVTLVAARDADAVSNGSVTSTQVKFPRTLDLEAAAGLDHWGGLAPEIRGIRLATVFDGQRVLGWTGRFSRPAQSVDQRTVFARWLTDYVDDGGDLEIADPQTAEVDRRATGYDLTVITRASGELAACFAADPGWPAPGRPARRLAVLYLEGVTPDPDDLGTYVSLPGMGEVISYPGLTGAPGHERRCEMLLIEALPGGPLDVFDAHDSPSERLRRAVRLLESYLPGDLAERYRAAELTDAGATAVGAVQPAVRRPVGTLPSGRPVLGGGDAVCRMDPGGAQGANNAAHCAAVYAAAILASPDGPFHRSWMESAATPWLTGTAHHAARWTAAVLDPPAEMQQLMLAAQYDPALADAFAETFARPADMVRFITARNVDAAPLG</sequence>
<evidence type="ECO:0000313" key="2">
    <source>
        <dbReference type="EMBL" id="GGL01821.1"/>
    </source>
</evidence>
<dbReference type="RefSeq" id="WP_062996642.1">
    <property type="nucleotide sequence ID" value="NZ_BMMH01000002.1"/>
</dbReference>
<organism evidence="2 3">
    <name type="scientific">Nocardia jinanensis</name>
    <dbReference type="NCBI Taxonomy" id="382504"/>
    <lineage>
        <taxon>Bacteria</taxon>
        <taxon>Bacillati</taxon>
        <taxon>Actinomycetota</taxon>
        <taxon>Actinomycetes</taxon>
        <taxon>Mycobacteriales</taxon>
        <taxon>Nocardiaceae</taxon>
        <taxon>Nocardia</taxon>
    </lineage>
</organism>
<dbReference type="SUPFAM" id="SSF51905">
    <property type="entry name" value="FAD/NAD(P)-binding domain"/>
    <property type="match status" value="1"/>
</dbReference>
<protein>
    <submittedName>
        <fullName evidence="2">Alanine-phosphoribitol ligase</fullName>
    </submittedName>
</protein>